<sequence length="413" mass="45997">MLVIFSSALVGFSRRIDWTLTCQRRFRISEASHTIGVIDSCSKSNTGLACVWNETDNWCSLCCEPVNSWNEHRGKRDHICLEMFYNAIVQFGRRWSPATLWWEVEECAFLRRCAAPRPLQPFDQDVVCNRFVDFVCAPTENKGGVSLLMGCYDRAEHYTRRLGLHACLRHLVDNGVVRTDRASLSGGASFHGSLVTFKELFPGLFNMFPFADAKEISALTQMIASTYNSETVFDLCNFQQLFSVGMEQGTAGTAYDNDARGLQSVSHGAGQGGGDASPANASGENSYHLKGVFCRGVMGQLRWALECDSVACPLQGACGCHRELDPYWQVLSEHTCRALLAEMVFCRVSEYIVRVEGVWRRRGALPGGLADETHPRRLSNWGHLQYMGAELFDETFGGRLLNEGAPKKLPTVS</sequence>
<dbReference type="VEuPathDB" id="TriTrypDB:TcIL3000_3_2640"/>
<accession>G0UKC6</accession>
<dbReference type="AlphaFoldDB" id="G0UKC6"/>
<reference evidence="1" key="1">
    <citation type="journal article" date="2012" name="Proc. Natl. Acad. Sci. U.S.A.">
        <title>Antigenic diversity is generated by distinct evolutionary mechanisms in African trypanosome species.</title>
        <authorList>
            <person name="Jackson A.P."/>
            <person name="Berry A."/>
            <person name="Aslett M."/>
            <person name="Allison H.C."/>
            <person name="Burton P."/>
            <person name="Vavrova-Anderson J."/>
            <person name="Brown R."/>
            <person name="Browne H."/>
            <person name="Corton N."/>
            <person name="Hauser H."/>
            <person name="Gamble J."/>
            <person name="Gilderthorp R."/>
            <person name="Marcello L."/>
            <person name="McQuillan J."/>
            <person name="Otto T.D."/>
            <person name="Quail M.A."/>
            <person name="Sanders M.J."/>
            <person name="van Tonder A."/>
            <person name="Ginger M.L."/>
            <person name="Field M.C."/>
            <person name="Barry J.D."/>
            <person name="Hertz-Fowler C."/>
            <person name="Berriman M."/>
        </authorList>
    </citation>
    <scope>NUCLEOTIDE SEQUENCE</scope>
    <source>
        <strain evidence="1">IL3000</strain>
    </source>
</reference>
<dbReference type="CDD" id="cd23723">
    <property type="entry name" value="ZF_RNaseIII_KREPB6"/>
    <property type="match status" value="1"/>
</dbReference>
<name>G0UKC6_TRYCI</name>
<dbReference type="EMBL" id="HE575316">
    <property type="protein sequence ID" value="CCC89831.1"/>
    <property type="molecule type" value="Genomic_DNA"/>
</dbReference>
<protein>
    <submittedName>
        <fullName evidence="1">Uncharacterized protein</fullName>
    </submittedName>
</protein>
<evidence type="ECO:0000313" key="1">
    <source>
        <dbReference type="EMBL" id="CCC89831.1"/>
    </source>
</evidence>
<gene>
    <name evidence="1" type="ORF">TCIL3000_3_2640</name>
</gene>
<proteinExistence type="predicted"/>
<organism evidence="1">
    <name type="scientific">Trypanosoma congolense (strain IL3000)</name>
    <dbReference type="NCBI Taxonomy" id="1068625"/>
    <lineage>
        <taxon>Eukaryota</taxon>
        <taxon>Discoba</taxon>
        <taxon>Euglenozoa</taxon>
        <taxon>Kinetoplastea</taxon>
        <taxon>Metakinetoplastina</taxon>
        <taxon>Trypanosomatida</taxon>
        <taxon>Trypanosomatidae</taxon>
        <taxon>Trypanosoma</taxon>
        <taxon>Nannomonas</taxon>
    </lineage>
</organism>